<evidence type="ECO:0000313" key="5">
    <source>
        <dbReference type="Proteomes" id="UP000541444"/>
    </source>
</evidence>
<dbReference type="Pfam" id="PF03141">
    <property type="entry name" value="Methyltransf_29"/>
    <property type="match status" value="1"/>
</dbReference>
<dbReference type="EC" id="2.1.1.-" evidence="2"/>
<evidence type="ECO:0000256" key="2">
    <source>
        <dbReference type="RuleBase" id="RU366043"/>
    </source>
</evidence>
<keyword evidence="2" id="KW-0735">Signal-anchor</keyword>
<dbReference type="GO" id="GO:0032259">
    <property type="term" value="P:methylation"/>
    <property type="evidence" value="ECO:0007669"/>
    <property type="project" value="UniProtKB-KW"/>
</dbReference>
<evidence type="ECO:0000256" key="1">
    <source>
        <dbReference type="ARBA" id="ARBA00022603"/>
    </source>
</evidence>
<accession>A0A7J7NZN4</accession>
<dbReference type="GO" id="GO:0005737">
    <property type="term" value="C:cytoplasm"/>
    <property type="evidence" value="ECO:0007669"/>
    <property type="project" value="TreeGrafter"/>
</dbReference>
<keyword evidence="2" id="KW-0812">Transmembrane</keyword>
<dbReference type="GO" id="GO:0016020">
    <property type="term" value="C:membrane"/>
    <property type="evidence" value="ECO:0007669"/>
    <property type="project" value="UniProtKB-SubCell"/>
</dbReference>
<keyword evidence="3" id="KW-0732">Signal</keyword>
<dbReference type="PROSITE" id="PS51257">
    <property type="entry name" value="PROKAR_LIPOPROTEIN"/>
    <property type="match status" value="1"/>
</dbReference>
<evidence type="ECO:0000256" key="3">
    <source>
        <dbReference type="SAM" id="SignalP"/>
    </source>
</evidence>
<dbReference type="PANTHER" id="PTHR10108:SF1083">
    <property type="entry name" value="METHYLTRANSFERASE PMT4-RELATED"/>
    <property type="match status" value="1"/>
</dbReference>
<dbReference type="Proteomes" id="UP000541444">
    <property type="component" value="Unassembled WGS sequence"/>
</dbReference>
<dbReference type="AlphaFoldDB" id="A0A7J7NZN4"/>
<dbReference type="EMBL" id="JACGCM010000412">
    <property type="protein sequence ID" value="KAF6172656.1"/>
    <property type="molecule type" value="Genomic_DNA"/>
</dbReference>
<dbReference type="InterPro" id="IPR004159">
    <property type="entry name" value="Put_SAM_MeTrfase"/>
</dbReference>
<comment type="caution">
    <text evidence="4">The sequence shown here is derived from an EMBL/GenBank/DDBJ whole genome shotgun (WGS) entry which is preliminary data.</text>
</comment>
<gene>
    <name evidence="4" type="ORF">GIB67_041979</name>
</gene>
<keyword evidence="5" id="KW-1185">Reference proteome</keyword>
<dbReference type="OrthoDB" id="2013972at2759"/>
<name>A0A7J7NZN4_9MAGN</name>
<reference evidence="4 5" key="1">
    <citation type="journal article" date="2020" name="IScience">
        <title>Genome Sequencing of the Endangered Kingdonia uniflora (Circaeasteraceae, Ranunculales) Reveals Potential Mechanisms of Evolutionary Specialization.</title>
        <authorList>
            <person name="Sun Y."/>
            <person name="Deng T."/>
            <person name="Zhang A."/>
            <person name="Moore M.J."/>
            <person name="Landis J.B."/>
            <person name="Lin N."/>
            <person name="Zhang H."/>
            <person name="Zhang X."/>
            <person name="Huang J."/>
            <person name="Zhang X."/>
            <person name="Sun H."/>
            <person name="Wang H."/>
        </authorList>
    </citation>
    <scope>NUCLEOTIDE SEQUENCE [LARGE SCALE GENOMIC DNA]</scope>
    <source>
        <strain evidence="4">TB1705</strain>
        <tissue evidence="4">Leaf</tissue>
    </source>
</reference>
<feature type="signal peptide" evidence="3">
    <location>
        <begin position="1"/>
        <end position="24"/>
    </location>
</feature>
<proteinExistence type="inferred from homology"/>
<sequence length="107" mass="12307">MHRRRILTLPGIPICLLTACKLSGQVFTCTTDPLYLQEIDATLFPPLNIHASVCEPFHPRTYDTLHANGLLSHHINSEHCDTLDFLLEMDRILRPEICMRPWYSGSY</sequence>
<comment type="subcellular location">
    <subcellularLocation>
        <location evidence="2">Membrane</location>
        <topology evidence="2">Single-pass type II membrane protein</topology>
    </subcellularLocation>
</comment>
<protein>
    <recommendedName>
        <fullName evidence="2">Methyltransferase</fullName>
        <ecNumber evidence="2">2.1.1.-</ecNumber>
    </recommendedName>
</protein>
<dbReference type="GO" id="GO:0008168">
    <property type="term" value="F:methyltransferase activity"/>
    <property type="evidence" value="ECO:0007669"/>
    <property type="project" value="UniProtKB-UniRule"/>
</dbReference>
<dbReference type="PANTHER" id="PTHR10108">
    <property type="entry name" value="SAM-DEPENDENT METHYLTRANSFERASE"/>
    <property type="match status" value="1"/>
</dbReference>
<keyword evidence="1 2" id="KW-0489">Methyltransferase</keyword>
<keyword evidence="2" id="KW-0808">Transferase</keyword>
<feature type="chain" id="PRO_5029818989" description="Methyltransferase" evidence="3">
    <location>
        <begin position="25"/>
        <end position="107"/>
    </location>
</feature>
<comment type="similarity">
    <text evidence="2">Belongs to the methyltransferase superfamily.</text>
</comment>
<organism evidence="4 5">
    <name type="scientific">Kingdonia uniflora</name>
    <dbReference type="NCBI Taxonomy" id="39325"/>
    <lineage>
        <taxon>Eukaryota</taxon>
        <taxon>Viridiplantae</taxon>
        <taxon>Streptophyta</taxon>
        <taxon>Embryophyta</taxon>
        <taxon>Tracheophyta</taxon>
        <taxon>Spermatophyta</taxon>
        <taxon>Magnoliopsida</taxon>
        <taxon>Ranunculales</taxon>
        <taxon>Circaeasteraceae</taxon>
        <taxon>Kingdonia</taxon>
    </lineage>
</organism>
<keyword evidence="2" id="KW-0325">Glycoprotein</keyword>
<evidence type="ECO:0000313" key="4">
    <source>
        <dbReference type="EMBL" id="KAF6172656.1"/>
    </source>
</evidence>